<comment type="similarity">
    <text evidence="2 9">Belongs to the glycosyl hydrolase 7 (cellulase C) family.</text>
</comment>
<dbReference type="Gene3D" id="2.70.100.10">
    <property type="entry name" value="Glycoside hydrolase, family 7, domain"/>
    <property type="match status" value="2"/>
</dbReference>
<dbReference type="Proteomes" id="UP000033483">
    <property type="component" value="Unassembled WGS sequence"/>
</dbReference>
<evidence type="ECO:0000313" key="12">
    <source>
        <dbReference type="EMBL" id="KKA28489.1"/>
    </source>
</evidence>
<comment type="catalytic activity">
    <reaction evidence="1">
        <text>Endohydrolysis of (1-&gt;4)-beta-D-glucosidic linkages in cellulose, lichenin and cereal beta-D-glucans.</text>
        <dbReference type="EC" id="3.2.1.4"/>
    </reaction>
</comment>
<dbReference type="Pfam" id="PF00840">
    <property type="entry name" value="Glyco_hydro_7"/>
    <property type="match status" value="2"/>
</dbReference>
<comment type="caution">
    <text evidence="12">The sequence shown here is derived from an EMBL/GenBank/DDBJ whole genome shotgun (WGS) entry which is preliminary data.</text>
</comment>
<keyword evidence="5" id="KW-0325">Glycoprotein</keyword>
<protein>
    <recommendedName>
        <fullName evidence="9">Glucanase</fullName>
        <ecNumber evidence="9">3.2.1.-</ecNumber>
    </recommendedName>
</protein>
<dbReference type="InterPro" id="IPR037019">
    <property type="entry name" value="Glyco_hydro_7_sf"/>
</dbReference>
<evidence type="ECO:0000256" key="11">
    <source>
        <dbReference type="SAM" id="SignalP"/>
    </source>
</evidence>
<dbReference type="AlphaFoldDB" id="A0A0F4ZD09"/>
<accession>A0A0F4ZD09</accession>
<evidence type="ECO:0000256" key="1">
    <source>
        <dbReference type="ARBA" id="ARBA00000966"/>
    </source>
</evidence>
<evidence type="ECO:0000256" key="3">
    <source>
        <dbReference type="ARBA" id="ARBA00022801"/>
    </source>
</evidence>
<evidence type="ECO:0000256" key="2">
    <source>
        <dbReference type="ARBA" id="ARBA00006044"/>
    </source>
</evidence>
<dbReference type="SUPFAM" id="SSF49899">
    <property type="entry name" value="Concanavalin A-like lectins/glucanases"/>
    <property type="match status" value="1"/>
</dbReference>
<keyword evidence="11" id="KW-0732">Signal</keyword>
<evidence type="ECO:0000313" key="13">
    <source>
        <dbReference type="Proteomes" id="UP000033483"/>
    </source>
</evidence>
<dbReference type="EMBL" id="LAEV01001304">
    <property type="protein sequence ID" value="KKA28489.1"/>
    <property type="molecule type" value="Genomic_DNA"/>
</dbReference>
<evidence type="ECO:0000256" key="6">
    <source>
        <dbReference type="ARBA" id="ARBA00023277"/>
    </source>
</evidence>
<feature type="compositionally biased region" description="Basic residues" evidence="10">
    <location>
        <begin position="338"/>
        <end position="348"/>
    </location>
</feature>
<keyword evidence="7 9" id="KW-0326">Glycosidase</keyword>
<dbReference type="CDD" id="cd07999">
    <property type="entry name" value="GH7_CBH_EG"/>
    <property type="match status" value="1"/>
</dbReference>
<dbReference type="EC" id="3.2.1.-" evidence="9"/>
<feature type="compositionally biased region" description="Low complexity" evidence="10">
    <location>
        <begin position="349"/>
        <end position="367"/>
    </location>
</feature>
<keyword evidence="6" id="KW-0119">Carbohydrate metabolism</keyword>
<keyword evidence="4 9" id="KW-0136">Cellulose degradation</keyword>
<evidence type="ECO:0000256" key="9">
    <source>
        <dbReference type="RuleBase" id="RU361164"/>
    </source>
</evidence>
<keyword evidence="13" id="KW-1185">Reference proteome</keyword>
<dbReference type="GO" id="GO:0008810">
    <property type="term" value="F:cellulase activity"/>
    <property type="evidence" value="ECO:0007669"/>
    <property type="project" value="UniProtKB-EC"/>
</dbReference>
<sequence length="478" mass="52146">MLPLIILLFFSRVVAQGLGSVLEIHPQLTTWSCTVAHGCIPRRTSVVLDSFARPIHARGSDKPCFNQTGFLYDSVCNDTATCLANCVMEGVQDYASHGVFTYPSRSYPYSNKLPPHKLPARYVQAPHGAENSVLELRQLNGSGYPVSPRVYLLNEDGRQYQMMKLLNREVSFDINVSKLPCGMNSAMYLSEMDRFGGAGKKNPGGAMYGTGYCDAQCPKLPFINGEANTLRKGSCCNEFDIWEGNSEATAFTAHPCNITGVYRCTGDFCGVDGVCSQTGCGINPYSTGARNFYGRGLTVDTSQTITVVTQFHAPRHGVLESVHRLYIQRGVVLGARKMTVRSPRKSHKSTSSTTKTSFAASATKTTSHQPKPTNRDTLAESFCKAIDAETYLGLGGMQAMGDALNRGMVLVFSVWWDEESGMGWLDSGKAGRCSAGSGYPKFIVKQEQNPSVRFSNIKYGEIGSTFKLPVRGAGQKQH</sequence>
<evidence type="ECO:0000256" key="7">
    <source>
        <dbReference type="ARBA" id="ARBA00023295"/>
    </source>
</evidence>
<evidence type="ECO:0000256" key="4">
    <source>
        <dbReference type="ARBA" id="ARBA00023001"/>
    </source>
</evidence>
<dbReference type="InterPro" id="IPR013320">
    <property type="entry name" value="ConA-like_dom_sf"/>
</dbReference>
<organism evidence="12 13">
    <name type="scientific">Thielaviopsis punctulata</name>
    <dbReference type="NCBI Taxonomy" id="72032"/>
    <lineage>
        <taxon>Eukaryota</taxon>
        <taxon>Fungi</taxon>
        <taxon>Dikarya</taxon>
        <taxon>Ascomycota</taxon>
        <taxon>Pezizomycotina</taxon>
        <taxon>Sordariomycetes</taxon>
        <taxon>Hypocreomycetidae</taxon>
        <taxon>Microascales</taxon>
        <taxon>Ceratocystidaceae</taxon>
        <taxon>Thielaviopsis</taxon>
    </lineage>
</organism>
<keyword evidence="8 9" id="KW-0624">Polysaccharide degradation</keyword>
<dbReference type="PANTHER" id="PTHR33753">
    <property type="entry name" value="1,4-BETA-D-GLUCAN CELLOBIOHYDROLASE B"/>
    <property type="match status" value="1"/>
</dbReference>
<evidence type="ECO:0000256" key="8">
    <source>
        <dbReference type="ARBA" id="ARBA00023326"/>
    </source>
</evidence>
<reference evidence="12 13" key="1">
    <citation type="submission" date="2015-03" db="EMBL/GenBank/DDBJ databases">
        <authorList>
            <person name="Radwan O."/>
            <person name="Al-Naeli F.A."/>
            <person name="Rendon G.A."/>
            <person name="Fields C."/>
        </authorList>
    </citation>
    <scope>NUCLEOTIDE SEQUENCE [LARGE SCALE GENOMIC DNA]</scope>
    <source>
        <strain evidence="12">CR-DP1</strain>
    </source>
</reference>
<gene>
    <name evidence="12" type="ORF">TD95_003229</name>
</gene>
<keyword evidence="3 9" id="KW-0378">Hydrolase</keyword>
<dbReference type="PRINTS" id="PR00734">
    <property type="entry name" value="GLHYDRLASE7"/>
</dbReference>
<dbReference type="PANTHER" id="PTHR33753:SF1">
    <property type="entry name" value="ENDO-BETA-1,4-GLUCANASE CELB"/>
    <property type="match status" value="1"/>
</dbReference>
<feature type="signal peptide" evidence="11">
    <location>
        <begin position="1"/>
        <end position="15"/>
    </location>
</feature>
<dbReference type="OrthoDB" id="412382at2759"/>
<dbReference type="InterPro" id="IPR001722">
    <property type="entry name" value="Glyco_hydro_7"/>
</dbReference>
<dbReference type="GO" id="GO:0030245">
    <property type="term" value="P:cellulose catabolic process"/>
    <property type="evidence" value="ECO:0007669"/>
    <property type="project" value="UniProtKB-KW"/>
</dbReference>
<evidence type="ECO:0000256" key="5">
    <source>
        <dbReference type="ARBA" id="ARBA00023180"/>
    </source>
</evidence>
<feature type="chain" id="PRO_5012475212" description="Glucanase" evidence="11">
    <location>
        <begin position="16"/>
        <end position="478"/>
    </location>
</feature>
<evidence type="ECO:0000256" key="10">
    <source>
        <dbReference type="SAM" id="MobiDB-lite"/>
    </source>
</evidence>
<feature type="region of interest" description="Disordered" evidence="10">
    <location>
        <begin position="338"/>
        <end position="376"/>
    </location>
</feature>
<proteinExistence type="inferred from homology"/>
<name>A0A0F4ZD09_9PEZI</name>